<name>A0ABU0M4B0_9HYPH</name>
<comment type="caution">
    <text evidence="4">The sequence shown here is derived from an EMBL/GenBank/DDBJ whole genome shotgun (WGS) entry which is preliminary data.</text>
</comment>
<feature type="DNA-binding region" description="H-T-H motif" evidence="2">
    <location>
        <begin position="35"/>
        <end position="54"/>
    </location>
</feature>
<accession>A0ABU0M4B0</accession>
<proteinExistence type="predicted"/>
<dbReference type="PROSITE" id="PS50977">
    <property type="entry name" value="HTH_TETR_2"/>
    <property type="match status" value="1"/>
</dbReference>
<dbReference type="EMBL" id="JAUSWJ010000001">
    <property type="protein sequence ID" value="MDQ0515794.1"/>
    <property type="molecule type" value="Genomic_DNA"/>
</dbReference>
<dbReference type="Proteomes" id="UP001223743">
    <property type="component" value="Unassembled WGS sequence"/>
</dbReference>
<gene>
    <name evidence="4" type="ORF">QO015_001407</name>
</gene>
<keyword evidence="1 2" id="KW-0238">DNA-binding</keyword>
<dbReference type="SUPFAM" id="SSF46689">
    <property type="entry name" value="Homeodomain-like"/>
    <property type="match status" value="1"/>
</dbReference>
<evidence type="ECO:0000313" key="5">
    <source>
        <dbReference type="Proteomes" id="UP001223743"/>
    </source>
</evidence>
<sequence>MKRQEGFERVAQKQRTRNALLEAARELLAEGQHPTIAEAADRATISRATAYRYFSTPEAMAQEAVLDAIAHEFAAVHFRNLPPDAGLAARAEIVVAGIIAMVLANEALFRTFLSVSVGGGRRPPAPRGGRRLGWIREALSPVAGELQPGALADLTIGLALLTGIETIVVLRDICGLDDPAIDREARRLARVLVAAALADR</sequence>
<dbReference type="InterPro" id="IPR009057">
    <property type="entry name" value="Homeodomain-like_sf"/>
</dbReference>
<protein>
    <submittedName>
        <fullName evidence="4">AcrR family transcriptional regulator</fullName>
    </submittedName>
</protein>
<evidence type="ECO:0000256" key="1">
    <source>
        <dbReference type="ARBA" id="ARBA00023125"/>
    </source>
</evidence>
<dbReference type="RefSeq" id="WP_266280476.1">
    <property type="nucleotide sequence ID" value="NZ_JAPKNF010000001.1"/>
</dbReference>
<dbReference type="InterPro" id="IPR001647">
    <property type="entry name" value="HTH_TetR"/>
</dbReference>
<keyword evidence="5" id="KW-1185">Reference proteome</keyword>
<dbReference type="Pfam" id="PF00440">
    <property type="entry name" value="TetR_N"/>
    <property type="match status" value="1"/>
</dbReference>
<evidence type="ECO:0000256" key="2">
    <source>
        <dbReference type="PROSITE-ProRule" id="PRU00335"/>
    </source>
</evidence>
<dbReference type="Gene3D" id="1.10.357.10">
    <property type="entry name" value="Tetracycline Repressor, domain 2"/>
    <property type="match status" value="1"/>
</dbReference>
<evidence type="ECO:0000313" key="4">
    <source>
        <dbReference type="EMBL" id="MDQ0515794.1"/>
    </source>
</evidence>
<reference evidence="4 5" key="1">
    <citation type="submission" date="2023-07" db="EMBL/GenBank/DDBJ databases">
        <title>Genomic Encyclopedia of Type Strains, Phase IV (KMG-IV): sequencing the most valuable type-strain genomes for metagenomic binning, comparative biology and taxonomic classification.</title>
        <authorList>
            <person name="Goeker M."/>
        </authorList>
    </citation>
    <scope>NUCLEOTIDE SEQUENCE [LARGE SCALE GENOMIC DNA]</scope>
    <source>
        <strain evidence="4 5">B1-1</strain>
    </source>
</reference>
<feature type="domain" description="HTH tetR-type" evidence="3">
    <location>
        <begin position="14"/>
        <end position="72"/>
    </location>
</feature>
<evidence type="ECO:0000259" key="3">
    <source>
        <dbReference type="PROSITE" id="PS50977"/>
    </source>
</evidence>
<organism evidence="4 5">
    <name type="scientific">Kaistia geumhonensis</name>
    <dbReference type="NCBI Taxonomy" id="410839"/>
    <lineage>
        <taxon>Bacteria</taxon>
        <taxon>Pseudomonadati</taxon>
        <taxon>Pseudomonadota</taxon>
        <taxon>Alphaproteobacteria</taxon>
        <taxon>Hyphomicrobiales</taxon>
        <taxon>Kaistiaceae</taxon>
        <taxon>Kaistia</taxon>
    </lineage>
</organism>